<comment type="caution">
    <text evidence="1">The sequence shown here is derived from an EMBL/GenBank/DDBJ whole genome shotgun (WGS) entry which is preliminary data.</text>
</comment>
<protein>
    <submittedName>
        <fullName evidence="1">Nucleoside-diphosphate-sugar epimerase</fullName>
    </submittedName>
</protein>
<evidence type="ECO:0000313" key="1">
    <source>
        <dbReference type="EMBL" id="MDR7135109.1"/>
    </source>
</evidence>
<organism evidence="1 2">
    <name type="scientific">Lysobacter niastensis</name>
    <dbReference type="NCBI Taxonomy" id="380629"/>
    <lineage>
        <taxon>Bacteria</taxon>
        <taxon>Pseudomonadati</taxon>
        <taxon>Pseudomonadota</taxon>
        <taxon>Gammaproteobacteria</taxon>
        <taxon>Lysobacterales</taxon>
        <taxon>Lysobacteraceae</taxon>
        <taxon>Lysobacter</taxon>
    </lineage>
</organism>
<dbReference type="EMBL" id="JAVDVY010000002">
    <property type="protein sequence ID" value="MDR7135109.1"/>
    <property type="molecule type" value="Genomic_DNA"/>
</dbReference>
<sequence length="51" mass="5271">MSDAIFLLGASGFIHSITADTAAARATFGWVAATSLDDGLAGAWQWLSTRA</sequence>
<proteinExistence type="predicted"/>
<gene>
    <name evidence="1" type="ORF">J2X06_002318</name>
</gene>
<dbReference type="Proteomes" id="UP001251524">
    <property type="component" value="Unassembled WGS sequence"/>
</dbReference>
<keyword evidence="2" id="KW-1185">Reference proteome</keyword>
<dbReference type="RefSeq" id="WP_310062514.1">
    <property type="nucleotide sequence ID" value="NZ_JAVDVY010000002.1"/>
</dbReference>
<reference evidence="1 2" key="1">
    <citation type="submission" date="2023-07" db="EMBL/GenBank/DDBJ databases">
        <title>Sorghum-associated microbial communities from plants grown in Nebraska, USA.</title>
        <authorList>
            <person name="Schachtman D."/>
        </authorList>
    </citation>
    <scope>NUCLEOTIDE SEQUENCE [LARGE SCALE GENOMIC DNA]</scope>
    <source>
        <strain evidence="1 2">BE198</strain>
    </source>
</reference>
<evidence type="ECO:0000313" key="2">
    <source>
        <dbReference type="Proteomes" id="UP001251524"/>
    </source>
</evidence>
<name>A0ABU1WC48_9GAMM</name>
<accession>A0ABU1WC48</accession>